<keyword evidence="2" id="KW-1185">Reference proteome</keyword>
<dbReference type="HOGENOM" id="CLU_1651741_0_0_1"/>
<evidence type="ECO:0000313" key="2">
    <source>
        <dbReference type="Proteomes" id="UP000001699"/>
    </source>
</evidence>
<gene>
    <name evidence="1" type="ORF">AFUB_048550</name>
</gene>
<evidence type="ECO:0000313" key="1">
    <source>
        <dbReference type="EMBL" id="EDP53669.1"/>
    </source>
</evidence>
<proteinExistence type="predicted"/>
<dbReference type="AlphaFoldDB" id="B0XXJ5"/>
<accession>B0XXJ5</accession>
<sequence>MLYILVRPQSASLYDRLYMEELLHNCQHSALLLRPYGQCFNFTAFGTILFIMEDIAIMRVLPFIRMLVLASEQHQVMVRKLRIVWQMDDFSNLSPSTPSALSTINILTVSMPPMLARGLDAGAVGPRPREIQGETAQAIILMRCVASESNCVRARCKLEK</sequence>
<reference evidence="1 2" key="1">
    <citation type="journal article" date="2008" name="PLoS Genet.">
        <title>Genomic islands in the pathogenic filamentous fungus Aspergillus fumigatus.</title>
        <authorList>
            <person name="Fedorova N.D."/>
            <person name="Khaldi N."/>
            <person name="Joardar V.S."/>
            <person name="Maiti R."/>
            <person name="Amedeo P."/>
            <person name="Anderson M.J."/>
            <person name="Crabtree J."/>
            <person name="Silva J.C."/>
            <person name="Badger J.H."/>
            <person name="Albarraq A."/>
            <person name="Angiuoli S."/>
            <person name="Bussey H."/>
            <person name="Bowyer P."/>
            <person name="Cotty P.J."/>
            <person name="Dyer P.S."/>
            <person name="Egan A."/>
            <person name="Galens K."/>
            <person name="Fraser-Liggett C.M."/>
            <person name="Haas B.J."/>
            <person name="Inman J.M."/>
            <person name="Kent R."/>
            <person name="Lemieux S."/>
            <person name="Malavazi I."/>
            <person name="Orvis J."/>
            <person name="Roemer T."/>
            <person name="Ronning C.M."/>
            <person name="Sundaram J.P."/>
            <person name="Sutton G."/>
            <person name="Turner G."/>
            <person name="Venter J.C."/>
            <person name="White O.R."/>
            <person name="Whitty B.R."/>
            <person name="Youngman P."/>
            <person name="Wolfe K.H."/>
            <person name="Goldman G.H."/>
            <person name="Wortman J.R."/>
            <person name="Jiang B."/>
            <person name="Denning D.W."/>
            <person name="Nierman W.C."/>
        </authorList>
    </citation>
    <scope>NUCLEOTIDE SEQUENCE [LARGE SCALE GENOMIC DNA]</scope>
    <source>
        <strain evidence="2">CBS 144.89 / FGSC A1163 / CEA10</strain>
    </source>
</reference>
<dbReference type="Proteomes" id="UP000001699">
    <property type="component" value="Unassembled WGS sequence"/>
</dbReference>
<organism evidence="1 2">
    <name type="scientific">Aspergillus fumigatus (strain CBS 144.89 / FGSC A1163 / CEA10)</name>
    <name type="common">Neosartorya fumigata</name>
    <dbReference type="NCBI Taxonomy" id="451804"/>
    <lineage>
        <taxon>Eukaryota</taxon>
        <taxon>Fungi</taxon>
        <taxon>Dikarya</taxon>
        <taxon>Ascomycota</taxon>
        <taxon>Pezizomycotina</taxon>
        <taxon>Eurotiomycetes</taxon>
        <taxon>Eurotiomycetidae</taxon>
        <taxon>Eurotiales</taxon>
        <taxon>Aspergillaceae</taxon>
        <taxon>Aspergillus</taxon>
        <taxon>Aspergillus subgen. Fumigati</taxon>
    </lineage>
</organism>
<protein>
    <submittedName>
        <fullName evidence="1">Uncharacterized protein</fullName>
    </submittedName>
</protein>
<dbReference type="EMBL" id="DS499596">
    <property type="protein sequence ID" value="EDP53669.1"/>
    <property type="molecule type" value="Genomic_DNA"/>
</dbReference>
<name>B0XXJ5_ASPFC</name>
<dbReference type="VEuPathDB" id="FungiDB:AFUB_048550"/>
<dbReference type="OrthoDB" id="4494341at2759"/>